<dbReference type="GO" id="GO:0060213">
    <property type="term" value="P:positive regulation of nuclear-transcribed mRNA poly(A) tail shortening"/>
    <property type="evidence" value="ECO:0007669"/>
    <property type="project" value="TreeGrafter"/>
</dbReference>
<feature type="compositionally biased region" description="Gly residues" evidence="2">
    <location>
        <begin position="80"/>
        <end position="95"/>
    </location>
</feature>
<dbReference type="CDD" id="cd14284">
    <property type="entry name" value="UBA_GAWKY"/>
    <property type="match status" value="1"/>
</dbReference>
<dbReference type="Gene3D" id="1.10.8.10">
    <property type="entry name" value="DNA helicase RuvA subunit, C-terminal domain"/>
    <property type="match status" value="1"/>
</dbReference>
<dbReference type="VEuPathDB" id="VectorBase:ACON2_037851"/>
<dbReference type="InterPro" id="IPR041971">
    <property type="entry name" value="Gawky_UBA"/>
</dbReference>
<feature type="compositionally biased region" description="Gly residues" evidence="2">
    <location>
        <begin position="192"/>
        <end position="210"/>
    </location>
</feature>
<evidence type="ECO:0000256" key="1">
    <source>
        <dbReference type="ARBA" id="ARBA00022884"/>
    </source>
</evidence>
<dbReference type="PANTHER" id="PTHR13020:SF25">
    <property type="entry name" value="PROTEIN GAWKY"/>
    <property type="match status" value="1"/>
</dbReference>
<dbReference type="InterPro" id="IPR015940">
    <property type="entry name" value="UBA"/>
</dbReference>
<feature type="compositionally biased region" description="Gly residues" evidence="2">
    <location>
        <begin position="425"/>
        <end position="436"/>
    </location>
</feature>
<dbReference type="Pfam" id="PF00076">
    <property type="entry name" value="RRM_1"/>
    <property type="match status" value="1"/>
</dbReference>
<evidence type="ECO:0000259" key="3">
    <source>
        <dbReference type="PROSITE" id="PS50030"/>
    </source>
</evidence>
<reference evidence="4" key="1">
    <citation type="submission" date="2022-08" db="UniProtKB">
        <authorList>
            <consortium name="EnsemblMetazoa"/>
        </authorList>
    </citation>
    <scope>IDENTIFICATION</scope>
</reference>
<dbReference type="Pfam" id="PF00627">
    <property type="entry name" value="UBA"/>
    <property type="match status" value="1"/>
</dbReference>
<feature type="compositionally biased region" description="Gly residues" evidence="2">
    <location>
        <begin position="107"/>
        <end position="125"/>
    </location>
</feature>
<dbReference type="PROSITE" id="PS50030">
    <property type="entry name" value="UBA"/>
    <property type="match status" value="1"/>
</dbReference>
<proteinExistence type="predicted"/>
<dbReference type="AlphaFoldDB" id="A0A8W7PGY1"/>
<dbReference type="InterPro" id="IPR026805">
    <property type="entry name" value="GW182_M_dom"/>
</dbReference>
<dbReference type="InterPro" id="IPR052068">
    <property type="entry name" value="GW182_domain"/>
</dbReference>
<sequence>MTNKPPHGPLEIIRSSKQYRILCEMGYKKEDVEYALRAANMALEEAVDLLQRNGSLPNVTGMGNAAGGGDWRRDDAHAQLGGGGTGGSNVGGGSGVFEPPFGNRYLGSGGGGAGGGAGNGGGGSGHSLHFQQGNQNGMPGSGAGGMGGAGGNPNLSGLHGLSSKSLGSYLNQAPPPMTGIGGQGGSMAPFNQGGGAGGNPVGGGGGGAGGQNAVQPNTQLRSLVQQIQMAVQTGYLNPQILNQPLAPQTFLLLNQLLSSIKNSLSEMTLGKEHNGPYLSGPPGSGGGASGMGGGAGPTSQQSRLNQWKLPSMMDKDNSHDLTDFSRAPGSTAKSVGLGGNSGVLGGIQTDGFNASSSNYSSATGSGGMGKLGGPSKNTWSDSGVTGAAADVWGAGLGTGSGGPTGNSASKTPRGPPPGLSSGKVSGSGGVGGGPGSNGWMPRTSHGQGGNWSAGGGGASGSWYSTWLLLKNLTAQIDGSTLRTLCMQHGPLQNFHLYLNHGIALCKYLTREEANKAQLALNNCVLGQHNHLCRIAHRQRDTWGSSWASSGGGSNLWTPLDGPTERGTPSNLNSFLPENLLVGELN</sequence>
<dbReference type="GO" id="GO:0003723">
    <property type="term" value="F:RNA binding"/>
    <property type="evidence" value="ECO:0007669"/>
    <property type="project" value="UniProtKB-KW"/>
</dbReference>
<dbReference type="GO" id="GO:0005654">
    <property type="term" value="C:nucleoplasm"/>
    <property type="evidence" value="ECO:0007669"/>
    <property type="project" value="TreeGrafter"/>
</dbReference>
<organism evidence="4">
    <name type="scientific">Anopheles coluzzii</name>
    <name type="common">African malaria mosquito</name>
    <dbReference type="NCBI Taxonomy" id="1518534"/>
    <lineage>
        <taxon>Eukaryota</taxon>
        <taxon>Metazoa</taxon>
        <taxon>Ecdysozoa</taxon>
        <taxon>Arthropoda</taxon>
        <taxon>Hexapoda</taxon>
        <taxon>Insecta</taxon>
        <taxon>Pterygota</taxon>
        <taxon>Neoptera</taxon>
        <taxon>Endopterygota</taxon>
        <taxon>Diptera</taxon>
        <taxon>Nematocera</taxon>
        <taxon>Culicoidea</taxon>
        <taxon>Culicidae</taxon>
        <taxon>Anophelinae</taxon>
        <taxon>Anopheles</taxon>
    </lineage>
</organism>
<feature type="region of interest" description="Disordered" evidence="2">
    <location>
        <begin position="271"/>
        <end position="337"/>
    </location>
</feature>
<keyword evidence="1" id="KW-0694">RNA-binding</keyword>
<feature type="compositionally biased region" description="Basic and acidic residues" evidence="2">
    <location>
        <begin position="313"/>
        <end position="323"/>
    </location>
</feature>
<dbReference type="InterPro" id="IPR012677">
    <property type="entry name" value="Nucleotide-bd_a/b_plait_sf"/>
</dbReference>
<dbReference type="InterPro" id="IPR009060">
    <property type="entry name" value="UBA-like_sf"/>
</dbReference>
<feature type="domain" description="UBA" evidence="3">
    <location>
        <begin position="13"/>
        <end position="53"/>
    </location>
</feature>
<name>A0A8W7PGY1_ANOCL</name>
<feature type="region of interest" description="Disordered" evidence="2">
    <location>
        <begin position="64"/>
        <end position="212"/>
    </location>
</feature>
<dbReference type="Proteomes" id="UP000075882">
    <property type="component" value="Unassembled WGS sequence"/>
</dbReference>
<dbReference type="InterPro" id="IPR000504">
    <property type="entry name" value="RRM_dom"/>
</dbReference>
<dbReference type="InterPro" id="IPR035979">
    <property type="entry name" value="RBD_domain_sf"/>
</dbReference>
<protein>
    <recommendedName>
        <fullName evidence="3">UBA domain-containing protein</fullName>
    </recommendedName>
</protein>
<dbReference type="SUPFAM" id="SSF54928">
    <property type="entry name" value="RNA-binding domain, RBD"/>
    <property type="match status" value="1"/>
</dbReference>
<feature type="compositionally biased region" description="Gly residues" evidence="2">
    <location>
        <begin position="139"/>
        <end position="151"/>
    </location>
</feature>
<feature type="compositionally biased region" description="Gly residues" evidence="2">
    <location>
        <begin position="282"/>
        <end position="296"/>
    </location>
</feature>
<feature type="region of interest" description="Disordered" evidence="2">
    <location>
        <begin position="545"/>
        <end position="571"/>
    </location>
</feature>
<dbReference type="Pfam" id="PF12938">
    <property type="entry name" value="M_domain"/>
    <property type="match status" value="1"/>
</dbReference>
<feature type="compositionally biased region" description="Gly residues" evidence="2">
    <location>
        <begin position="394"/>
        <end position="404"/>
    </location>
</feature>
<dbReference type="GO" id="GO:0000932">
    <property type="term" value="C:P-body"/>
    <property type="evidence" value="ECO:0007669"/>
    <property type="project" value="TreeGrafter"/>
</dbReference>
<dbReference type="PANTHER" id="PTHR13020">
    <property type="entry name" value="TRINUCLEOTIDE REPEAT-CONTAINING GENE 6"/>
    <property type="match status" value="1"/>
</dbReference>
<evidence type="ECO:0000256" key="2">
    <source>
        <dbReference type="SAM" id="MobiDB-lite"/>
    </source>
</evidence>
<feature type="region of interest" description="Disordered" evidence="2">
    <location>
        <begin position="356"/>
        <end position="453"/>
    </location>
</feature>
<dbReference type="GO" id="GO:0035195">
    <property type="term" value="P:miRNA-mediated post-transcriptional gene silencing"/>
    <property type="evidence" value="ECO:0007669"/>
    <property type="project" value="TreeGrafter"/>
</dbReference>
<dbReference type="Gene3D" id="3.30.70.330">
    <property type="match status" value="1"/>
</dbReference>
<accession>A0A8W7PGY1</accession>
<dbReference type="VEuPathDB" id="VectorBase:ACON2_042992"/>
<dbReference type="SUPFAM" id="SSF46934">
    <property type="entry name" value="UBA-like"/>
    <property type="match status" value="1"/>
</dbReference>
<evidence type="ECO:0000313" key="4">
    <source>
        <dbReference type="EnsemblMetazoa" id="ACOM030986-PA.1"/>
    </source>
</evidence>
<dbReference type="EnsemblMetazoa" id="ACOM030986-RA">
    <property type="protein sequence ID" value="ACOM030986-PA.1"/>
    <property type="gene ID" value="ACOM030986"/>
</dbReference>
<feature type="compositionally biased region" description="Low complexity" evidence="2">
    <location>
        <begin position="152"/>
        <end position="170"/>
    </location>
</feature>